<feature type="region of interest" description="Disordered" evidence="13">
    <location>
        <begin position="178"/>
        <end position="202"/>
    </location>
</feature>
<evidence type="ECO:0000256" key="4">
    <source>
        <dbReference type="ARBA" id="ARBA00022737"/>
    </source>
</evidence>
<keyword evidence="3" id="KW-0479">Metal-binding</keyword>
<name>A0A7K4YS59_BUCAB</name>
<evidence type="ECO:0000313" key="15">
    <source>
        <dbReference type="EMBL" id="NWR61849.1"/>
    </source>
</evidence>
<organism evidence="15 16">
    <name type="scientific">Bucorvus abyssinicus</name>
    <name type="common">Northern ground-hornbill</name>
    <name type="synonym">Abyssinian ground-hornbill</name>
    <dbReference type="NCBI Taxonomy" id="153643"/>
    <lineage>
        <taxon>Eukaryota</taxon>
        <taxon>Metazoa</taxon>
        <taxon>Chordata</taxon>
        <taxon>Craniata</taxon>
        <taxon>Vertebrata</taxon>
        <taxon>Euteleostomi</taxon>
        <taxon>Archelosauria</taxon>
        <taxon>Archosauria</taxon>
        <taxon>Dinosauria</taxon>
        <taxon>Saurischia</taxon>
        <taxon>Theropoda</taxon>
        <taxon>Coelurosauria</taxon>
        <taxon>Aves</taxon>
        <taxon>Neognathae</taxon>
        <taxon>Neoaves</taxon>
        <taxon>Telluraves</taxon>
        <taxon>Coraciimorphae</taxon>
        <taxon>Bucerotiformes</taxon>
        <taxon>Bucorvidae</taxon>
        <taxon>Bucorvus</taxon>
    </lineage>
</organism>
<feature type="non-terminal residue" evidence="15">
    <location>
        <position position="859"/>
    </location>
</feature>
<feature type="compositionally biased region" description="Polar residues" evidence="13">
    <location>
        <begin position="178"/>
        <end position="188"/>
    </location>
</feature>
<keyword evidence="6" id="KW-0862">Zinc</keyword>
<evidence type="ECO:0000256" key="9">
    <source>
        <dbReference type="ARBA" id="ARBA00023163"/>
    </source>
</evidence>
<evidence type="ECO:0000256" key="13">
    <source>
        <dbReference type="SAM" id="MobiDB-lite"/>
    </source>
</evidence>
<dbReference type="PANTHER" id="PTHR24408">
    <property type="entry name" value="ZINC FINGER PROTEIN"/>
    <property type="match status" value="1"/>
</dbReference>
<dbReference type="SUPFAM" id="SSF57667">
    <property type="entry name" value="beta-beta-alpha zinc fingers"/>
    <property type="match status" value="1"/>
</dbReference>
<dbReference type="InterPro" id="IPR036236">
    <property type="entry name" value="Znf_C2H2_sf"/>
</dbReference>
<keyword evidence="5 12" id="KW-0863">Zinc-finger</keyword>
<sequence>TFAGGGFLHANPAEKHCVQQSMLGQEKQETCAGRTISTDKHKSPSDIIQSFQKKSQFRTIAPKMVPKILTSGVVSCLQSSLPEQNTPISAAGSKPLLLPTQNYAVMQVAGQEGTFSLLALPYVAPALTQQVQQSNVAPYENLKLPIPRYQSVRNKLLSDQKPSQICILDAHNKIPTKASISSQTSPMATLTEDCPETHSSSDSTEQAVLTERDSAEIPVATLVNKSKGVESGSPLVNKTEIANDNVSGPSVVKDSLSKPASTVNPMKLCLCSVKTASEATRESFITSEKLKEKPANSVAVLSPAGFGSTIQMTPSALKGKLPILPYSRMKNSVFCKSKQNANVMDASDPSPKPECEKIAALAKTFHVPTKASDKRLAVSFAQVPKTVGENTFSPSNKVDVDSLKKLNGAAAKRRGRKRRAPDDLLAFQTKRRKCIITKFREGRERAKGDLQPPENKKAEAVKKYRSIRPKPVVVVQTFAPLTSAAIVETTSPDRLDQDPFLNSSLPGKYLSYKHSGAVSAKSSDVSRNACLTVPKPSYKCHVCNHVFQFKHHLQDHMNTHTNKRPYSCRICRKAYIHSGSLSTHMKLHHNEGRPKKLVCCEFCAKVFGHAKVYFGHLREVHRVVISTEPSTSEQQLQDALKNREANRKEAEEAAERGNKCNFEDLFHNPGEVKLQIKCGRCQFIAQSFGEMKFHLLCSHGEEIQGRVKEGVLQGNRGAKGELIKHATHFWKQRSERRHLAKRSAHEEEFYTFPKLKRQIYFHHQNNVDMLSKSELTQSGSGEAAKEMQNVGFGTPSKKIEIWSKAGYNCILCKQLFGRKEDLCNHWQSHHNCEDPSTLWTIFSSLSKQGVIEFSNNGDY</sequence>
<keyword evidence="7" id="KW-0805">Transcription regulation</keyword>
<dbReference type="OrthoDB" id="3437960at2759"/>
<protein>
    <recommendedName>
        <fullName evidence="11">Zinc finger protein 438</fullName>
    </recommendedName>
</protein>
<keyword evidence="9" id="KW-0804">Transcription</keyword>
<evidence type="ECO:0000313" key="16">
    <source>
        <dbReference type="Proteomes" id="UP000551127"/>
    </source>
</evidence>
<dbReference type="SMART" id="SM00355">
    <property type="entry name" value="ZnF_C2H2"/>
    <property type="match status" value="5"/>
</dbReference>
<dbReference type="PROSITE" id="PS50157">
    <property type="entry name" value="ZINC_FINGER_C2H2_2"/>
    <property type="match status" value="3"/>
</dbReference>
<keyword evidence="4" id="KW-0677">Repeat</keyword>
<dbReference type="GO" id="GO:0008270">
    <property type="term" value="F:zinc ion binding"/>
    <property type="evidence" value="ECO:0007669"/>
    <property type="project" value="UniProtKB-KW"/>
</dbReference>
<evidence type="ECO:0000256" key="2">
    <source>
        <dbReference type="ARBA" id="ARBA00022491"/>
    </source>
</evidence>
<dbReference type="GO" id="GO:0043565">
    <property type="term" value="F:sequence-specific DNA binding"/>
    <property type="evidence" value="ECO:0007669"/>
    <property type="project" value="TreeGrafter"/>
</dbReference>
<dbReference type="PANTHER" id="PTHR24408:SF23">
    <property type="entry name" value="ZINC FINGER PROTEIN 438"/>
    <property type="match status" value="1"/>
</dbReference>
<evidence type="ECO:0000256" key="11">
    <source>
        <dbReference type="ARBA" id="ARBA00067846"/>
    </source>
</evidence>
<dbReference type="InterPro" id="IPR013087">
    <property type="entry name" value="Znf_C2H2_type"/>
</dbReference>
<feature type="domain" description="C2H2-type" evidence="14">
    <location>
        <begin position="807"/>
        <end position="835"/>
    </location>
</feature>
<evidence type="ECO:0000256" key="5">
    <source>
        <dbReference type="ARBA" id="ARBA00022771"/>
    </source>
</evidence>
<reference evidence="15 16" key="1">
    <citation type="submission" date="2019-09" db="EMBL/GenBank/DDBJ databases">
        <title>Bird 10,000 Genomes (B10K) Project - Family phase.</title>
        <authorList>
            <person name="Zhang G."/>
        </authorList>
    </citation>
    <scope>NUCLEOTIDE SEQUENCE [LARGE SCALE GENOMIC DNA]</scope>
    <source>
        <strain evidence="15">B10K-DU-012-80</strain>
    </source>
</reference>
<dbReference type="FunFam" id="3.30.160.60:FF:000946">
    <property type="entry name" value="Zinc finger protein 438"/>
    <property type="match status" value="1"/>
</dbReference>
<dbReference type="EMBL" id="VYZL01003480">
    <property type="protein sequence ID" value="NWR61849.1"/>
    <property type="molecule type" value="Genomic_DNA"/>
</dbReference>
<evidence type="ECO:0000256" key="8">
    <source>
        <dbReference type="ARBA" id="ARBA00023125"/>
    </source>
</evidence>
<keyword evidence="8" id="KW-0238">DNA-binding</keyword>
<comment type="subcellular location">
    <subcellularLocation>
        <location evidence="1">Nucleus</location>
    </subcellularLocation>
</comment>
<keyword evidence="2" id="KW-0678">Repressor</keyword>
<dbReference type="AlphaFoldDB" id="A0A7K4YS59"/>
<dbReference type="FunFam" id="3.30.160.60:FF:003312">
    <property type="entry name" value="Zinc finger protein 438"/>
    <property type="match status" value="1"/>
</dbReference>
<gene>
    <name evidence="15" type="primary">Znf438</name>
    <name evidence="15" type="ORF">BUCABY_R11640</name>
</gene>
<feature type="domain" description="C2H2-type" evidence="14">
    <location>
        <begin position="538"/>
        <end position="565"/>
    </location>
</feature>
<dbReference type="Proteomes" id="UP000551127">
    <property type="component" value="Unassembled WGS sequence"/>
</dbReference>
<evidence type="ECO:0000259" key="14">
    <source>
        <dbReference type="PROSITE" id="PS50157"/>
    </source>
</evidence>
<evidence type="ECO:0000256" key="10">
    <source>
        <dbReference type="ARBA" id="ARBA00023242"/>
    </source>
</evidence>
<dbReference type="GO" id="GO:0005634">
    <property type="term" value="C:nucleus"/>
    <property type="evidence" value="ECO:0007669"/>
    <property type="project" value="UniProtKB-SubCell"/>
</dbReference>
<dbReference type="Gene3D" id="3.30.160.60">
    <property type="entry name" value="Classic Zinc Finger"/>
    <property type="match status" value="2"/>
</dbReference>
<evidence type="ECO:0000256" key="3">
    <source>
        <dbReference type="ARBA" id="ARBA00022723"/>
    </source>
</evidence>
<keyword evidence="16" id="KW-1185">Reference proteome</keyword>
<dbReference type="PROSITE" id="PS00028">
    <property type="entry name" value="ZINC_FINGER_C2H2_1"/>
    <property type="match status" value="4"/>
</dbReference>
<feature type="non-terminal residue" evidence="15">
    <location>
        <position position="1"/>
    </location>
</feature>
<evidence type="ECO:0000256" key="1">
    <source>
        <dbReference type="ARBA" id="ARBA00004123"/>
    </source>
</evidence>
<evidence type="ECO:0000256" key="6">
    <source>
        <dbReference type="ARBA" id="ARBA00022833"/>
    </source>
</evidence>
<dbReference type="GO" id="GO:0000981">
    <property type="term" value="F:DNA-binding transcription factor activity, RNA polymerase II-specific"/>
    <property type="evidence" value="ECO:0007669"/>
    <property type="project" value="TreeGrafter"/>
</dbReference>
<feature type="domain" description="C2H2-type" evidence="14">
    <location>
        <begin position="566"/>
        <end position="594"/>
    </location>
</feature>
<evidence type="ECO:0000256" key="12">
    <source>
        <dbReference type="PROSITE-ProRule" id="PRU00042"/>
    </source>
</evidence>
<keyword evidence="10" id="KW-0539">Nucleus</keyword>
<accession>A0A7K4YS59</accession>
<evidence type="ECO:0000256" key="7">
    <source>
        <dbReference type="ARBA" id="ARBA00023015"/>
    </source>
</evidence>
<proteinExistence type="predicted"/>
<comment type="caution">
    <text evidence="15">The sequence shown here is derived from an EMBL/GenBank/DDBJ whole genome shotgun (WGS) entry which is preliminary data.</text>
</comment>